<name>A0A6C0HWK0_9ZZZZ</name>
<accession>A0A6C0HWK0</accession>
<dbReference type="EMBL" id="MN740019">
    <property type="protein sequence ID" value="QHT84545.1"/>
    <property type="molecule type" value="Genomic_DNA"/>
</dbReference>
<sequence length="492" mass="53525">MAFYPGQVITLDQLRSGFSSKPKSTKFSAKDISTMDELNEQLHEYVNEAFDKLQTETRALIKNSTPAPIDTNRIIKDVKASIKTDIAAYLKEANTIDGLSRQIIANSNFKKELNASIKEQFETLSRSLISKLDAEQAKLSTTHASILVEQGTLKTEQAKLSTTHASILAEQGTLKTAHASLLNAHNAINAKITALETKPASTPAELESLKSRLQTLETSQKSITDISARLGLLETYLDSSVKTNITRLINAFPSMSEVQIKGALDKINGVLGSITKEDIELLKGFNRRIETLSGRLDTKATMDDISGISKAVAALKKDLEAAKLLIPDITKDKFNALSTKVDNIAHEITRHDGLIDKKVSKPEVIQIINDINKTKREGTYVDPAYLSQNTSRGDYMTVGEVNEDDITVGAAPKEPSTFFGRIGNAFASLPYAFGGIDEPNTPKPVTPNPVTASRSSSVLPGSKKNKYLKRGSISESSDELALNNTLSDTSVN</sequence>
<organism evidence="2">
    <name type="scientific">viral metagenome</name>
    <dbReference type="NCBI Taxonomy" id="1070528"/>
    <lineage>
        <taxon>unclassified sequences</taxon>
        <taxon>metagenomes</taxon>
        <taxon>organismal metagenomes</taxon>
    </lineage>
</organism>
<proteinExistence type="predicted"/>
<evidence type="ECO:0000256" key="1">
    <source>
        <dbReference type="SAM" id="MobiDB-lite"/>
    </source>
</evidence>
<dbReference type="AlphaFoldDB" id="A0A6C0HWK0"/>
<evidence type="ECO:0000313" key="2">
    <source>
        <dbReference type="EMBL" id="QHT84545.1"/>
    </source>
</evidence>
<protein>
    <submittedName>
        <fullName evidence="2">Uncharacterized protein</fullName>
    </submittedName>
</protein>
<reference evidence="2" key="1">
    <citation type="journal article" date="2020" name="Nature">
        <title>Giant virus diversity and host interactions through global metagenomics.</title>
        <authorList>
            <person name="Schulz F."/>
            <person name="Roux S."/>
            <person name="Paez-Espino D."/>
            <person name="Jungbluth S."/>
            <person name="Walsh D.A."/>
            <person name="Denef V.J."/>
            <person name="McMahon K.D."/>
            <person name="Konstantinidis K.T."/>
            <person name="Eloe-Fadrosh E.A."/>
            <person name="Kyrpides N.C."/>
            <person name="Woyke T."/>
        </authorList>
    </citation>
    <scope>NUCLEOTIDE SEQUENCE</scope>
    <source>
        <strain evidence="2">GVMAG-M-3300023184-177</strain>
    </source>
</reference>
<feature type="compositionally biased region" description="Polar residues" evidence="1">
    <location>
        <begin position="482"/>
        <end position="492"/>
    </location>
</feature>
<feature type="region of interest" description="Disordered" evidence="1">
    <location>
        <begin position="438"/>
        <end position="492"/>
    </location>
</feature>